<dbReference type="EMBL" id="BAABHM010000011">
    <property type="protein sequence ID" value="GAA4702798.1"/>
    <property type="molecule type" value="Genomic_DNA"/>
</dbReference>
<sequence length="134" mass="14619">MLGTSTSGWGTQAVLARVSGCTGVRDVPVRTQDSTSSTAASPRRRTSPPTDPAMTVSFVMSRQRVFETGVGVAGGCRGYRVAPTAHKTARTVTWLSHSHFFTYWSHGDPQELNVLPGMHVMVQVVRRQTRWCLG</sequence>
<proteinExistence type="predicted"/>
<feature type="region of interest" description="Disordered" evidence="1">
    <location>
        <begin position="25"/>
        <end position="52"/>
    </location>
</feature>
<evidence type="ECO:0000313" key="3">
    <source>
        <dbReference type="Proteomes" id="UP001500843"/>
    </source>
</evidence>
<reference evidence="3" key="1">
    <citation type="journal article" date="2019" name="Int. J. Syst. Evol. Microbiol.">
        <title>The Global Catalogue of Microorganisms (GCM) 10K type strain sequencing project: providing services to taxonomists for standard genome sequencing and annotation.</title>
        <authorList>
            <consortium name="The Broad Institute Genomics Platform"/>
            <consortium name="The Broad Institute Genome Sequencing Center for Infectious Disease"/>
            <person name="Wu L."/>
            <person name="Ma J."/>
        </authorList>
    </citation>
    <scope>NUCLEOTIDE SEQUENCE [LARGE SCALE GENOMIC DNA]</scope>
    <source>
        <strain evidence="3">JCM 17975</strain>
    </source>
</reference>
<gene>
    <name evidence="2" type="ORF">GCM10023198_25080</name>
</gene>
<accession>A0ABP8XCE1</accession>
<keyword evidence="3" id="KW-1185">Reference proteome</keyword>
<organism evidence="2 3">
    <name type="scientific">Promicromonospora umidemergens</name>
    <dbReference type="NCBI Taxonomy" id="629679"/>
    <lineage>
        <taxon>Bacteria</taxon>
        <taxon>Bacillati</taxon>
        <taxon>Actinomycetota</taxon>
        <taxon>Actinomycetes</taxon>
        <taxon>Micrococcales</taxon>
        <taxon>Promicromonosporaceae</taxon>
        <taxon>Promicromonospora</taxon>
    </lineage>
</organism>
<comment type="caution">
    <text evidence="2">The sequence shown here is derived from an EMBL/GenBank/DDBJ whole genome shotgun (WGS) entry which is preliminary data.</text>
</comment>
<protein>
    <submittedName>
        <fullName evidence="2">Uncharacterized protein</fullName>
    </submittedName>
</protein>
<name>A0ABP8XCE1_9MICO</name>
<evidence type="ECO:0000313" key="2">
    <source>
        <dbReference type="EMBL" id="GAA4702798.1"/>
    </source>
</evidence>
<evidence type="ECO:0000256" key="1">
    <source>
        <dbReference type="SAM" id="MobiDB-lite"/>
    </source>
</evidence>
<dbReference type="Proteomes" id="UP001500843">
    <property type="component" value="Unassembled WGS sequence"/>
</dbReference>